<dbReference type="RefSeq" id="XP_013382708.1">
    <property type="nucleotide sequence ID" value="XM_013527254.2"/>
</dbReference>
<dbReference type="GO" id="GO:0016020">
    <property type="term" value="C:membrane"/>
    <property type="evidence" value="ECO:0007669"/>
    <property type="project" value="GOC"/>
</dbReference>
<reference evidence="4" key="1">
    <citation type="submission" date="2025-08" db="UniProtKB">
        <authorList>
            <consortium name="RefSeq"/>
        </authorList>
    </citation>
    <scope>IDENTIFICATION</scope>
    <source>
        <tissue evidence="4">Gonads</tissue>
    </source>
</reference>
<dbReference type="InterPro" id="IPR029044">
    <property type="entry name" value="Nucleotide-diphossugar_trans"/>
</dbReference>
<keyword evidence="2" id="KW-1133">Transmembrane helix</keyword>
<dbReference type="InterPro" id="IPR007577">
    <property type="entry name" value="GlycoTrfase_DXD_sugar-bd_CS"/>
</dbReference>
<keyword evidence="2" id="KW-0472">Membrane</keyword>
<protein>
    <submittedName>
        <fullName evidence="4">Uncharacterized protein LOC106153359</fullName>
    </submittedName>
</protein>
<dbReference type="Proteomes" id="UP000085678">
    <property type="component" value="Unplaced"/>
</dbReference>
<dbReference type="OMA" id="NCKAINK"/>
<dbReference type="PANTHER" id="PTHR32385:SF15">
    <property type="entry name" value="INOSITOL PHOSPHOCERAMIDE MANNOSYLTRANSFERASE 1"/>
    <property type="match status" value="1"/>
</dbReference>
<dbReference type="GO" id="GO:0000030">
    <property type="term" value="F:mannosyltransferase activity"/>
    <property type="evidence" value="ECO:0007669"/>
    <property type="project" value="TreeGrafter"/>
</dbReference>
<dbReference type="InterPro" id="IPR051706">
    <property type="entry name" value="Glycosyltransferase_domain"/>
</dbReference>
<name>A0A1S3H9M2_LINAN</name>
<evidence type="ECO:0000313" key="4">
    <source>
        <dbReference type="RefSeq" id="XP_013382708.1"/>
    </source>
</evidence>
<dbReference type="KEGG" id="lak:106153359"/>
<dbReference type="Gene3D" id="3.90.550.20">
    <property type="match status" value="1"/>
</dbReference>
<feature type="transmembrane region" description="Helical" evidence="2">
    <location>
        <begin position="16"/>
        <end position="36"/>
    </location>
</feature>
<proteinExistence type="predicted"/>
<keyword evidence="2" id="KW-0812">Transmembrane</keyword>
<dbReference type="OrthoDB" id="3647at2759"/>
<accession>A0A1S3H9M2</accession>
<dbReference type="GeneID" id="106153359"/>
<keyword evidence="3" id="KW-1185">Reference proteome</keyword>
<dbReference type="AlphaFoldDB" id="A0A1S3H9M2"/>
<evidence type="ECO:0000256" key="1">
    <source>
        <dbReference type="ARBA" id="ARBA00022679"/>
    </source>
</evidence>
<dbReference type="PANTHER" id="PTHR32385">
    <property type="entry name" value="MANNOSYL PHOSPHORYLINOSITOL CERAMIDE SYNTHASE"/>
    <property type="match status" value="1"/>
</dbReference>
<dbReference type="Pfam" id="PF04488">
    <property type="entry name" value="Gly_transf_sug"/>
    <property type="match status" value="1"/>
</dbReference>
<sequence>MLRLLHRFSLRDLFQLRTVVAIFTCLNLVLCTYLVVTKVNKTFESDKDDSHGSNGLPLDVPKSKSGIPLVLHQVWTNVNVPVAFSSVMKTWVTNQGSWRKYFWEWKDVDKLVAATHPEFLEVFRSLPSHQMRLDIFKYMLMYRVGGVYADIDMQSLRPMDDVLDAHPCILPTHQHVVIAHNGVFTASVILLCRPGHPFFKKVVDYFIQLDPKLLRTNEDTGEQVFGRLATEYMNEIGTNPATGPQDALHFAQGDEFLPRTLIPRATLLETCMEKLTDDNVPVWIKNACVSLKTRDFNSFLPPAAYTDHRFAGMFEGDAGTKYNLNITIHVKDVYGKYYVIY</sequence>
<dbReference type="SUPFAM" id="SSF53448">
    <property type="entry name" value="Nucleotide-diphospho-sugar transferases"/>
    <property type="match status" value="1"/>
</dbReference>
<gene>
    <name evidence="4" type="primary">LOC106153359</name>
</gene>
<evidence type="ECO:0000256" key="2">
    <source>
        <dbReference type="SAM" id="Phobius"/>
    </source>
</evidence>
<evidence type="ECO:0000313" key="3">
    <source>
        <dbReference type="Proteomes" id="UP000085678"/>
    </source>
</evidence>
<keyword evidence="1" id="KW-0808">Transferase</keyword>
<organism evidence="3 4">
    <name type="scientific">Lingula anatina</name>
    <name type="common">Brachiopod</name>
    <name type="synonym">Lingula unguis</name>
    <dbReference type="NCBI Taxonomy" id="7574"/>
    <lineage>
        <taxon>Eukaryota</taxon>
        <taxon>Metazoa</taxon>
        <taxon>Spiralia</taxon>
        <taxon>Lophotrochozoa</taxon>
        <taxon>Brachiopoda</taxon>
        <taxon>Linguliformea</taxon>
        <taxon>Lingulata</taxon>
        <taxon>Lingulida</taxon>
        <taxon>Linguloidea</taxon>
        <taxon>Lingulidae</taxon>
        <taxon>Lingula</taxon>
    </lineage>
</organism>
<dbReference type="GO" id="GO:0051999">
    <property type="term" value="P:mannosyl-inositol phosphorylceramide biosynthetic process"/>
    <property type="evidence" value="ECO:0007669"/>
    <property type="project" value="TreeGrafter"/>
</dbReference>
<dbReference type="InParanoid" id="A0A1S3H9M2"/>